<name>A0ACC0BAG1_CATRO</name>
<dbReference type="EMBL" id="CM044704">
    <property type="protein sequence ID" value="KAI5669610.1"/>
    <property type="molecule type" value="Genomic_DNA"/>
</dbReference>
<evidence type="ECO:0000313" key="2">
    <source>
        <dbReference type="Proteomes" id="UP001060085"/>
    </source>
</evidence>
<accession>A0ACC0BAG1</accession>
<protein>
    <submittedName>
        <fullName evidence="1">Uncharacterized protein</fullName>
    </submittedName>
</protein>
<dbReference type="Proteomes" id="UP001060085">
    <property type="component" value="Linkage Group LG04"/>
</dbReference>
<comment type="caution">
    <text evidence="1">The sequence shown here is derived from an EMBL/GenBank/DDBJ whole genome shotgun (WGS) entry which is preliminary data.</text>
</comment>
<keyword evidence="2" id="KW-1185">Reference proteome</keyword>
<proteinExistence type="predicted"/>
<gene>
    <name evidence="1" type="ORF">M9H77_19463</name>
</gene>
<sequence>MGSLGEEEDSRDVELNRSKRFNEEREGRDSKNKKTRISEPVHQSLGVSEGFGSQKGGTIRNELVGSVEEMNLIENVGLNLDDETIDLELNLEFPWKRKDEFLPPIPERRAAIVEISSNESEDYDLNIVGGKDVNGRIEQIHKENADISSSAGGERRYTRKEKGKAKVSDSWLSLSLNVENHPISEENAEEFMNNIDLGLRLLQTSFVLSSSAEGERRYTREEKGKAKVSDSLLSHDLDVEYNPISTDLPFRIEQEQKVEQFDAQLVEKDDDERTSDFINPQLPYNAQMEQYDATEWRKLDRLRTARRFARSEDYNEAPKNKEKASSDDNELFRKYCGPFSTALKMVQERSTSSDQQLIKWEPSSNKGSNQSRGLAPSLLDLCLKVLSQNAEAIVSLELVPDILQHRLADLLCDLRKMNAHTLKPLLKGSPTEIRIKDCSWLTDEQFLQAFGNLNKKELMVLQLDLCGQCNLDYIISQTLAQGSNSLPKLGIISLKGACRLSDYGLRALLTSAPRLQSINLSQDCLVTHAGINIIAATLGSLLKELYIDECLNIDAMLALPALKKFDHLEVLSVAGIETVSDLFVHELLAICGQSIKELDLAGCRSLTNYSLKVIGDLSTKLRSLNISNLDKLSDLGLLFLADGCRCIETLKFSRNNFSDEAIAAFLEASGKSLKDLSLNSLKLVGPCTALSLAKCSRKLLSLDVSWCRRITDEALGLIVDSCSSLKLLKLFGCTQITDIFLKGHSNPQVKIIGPRCTRLMENTNMLQSHGTLLRYSPLASIQSPRKPMNRRFPEYIPFF</sequence>
<reference evidence="2" key="1">
    <citation type="journal article" date="2023" name="Nat. Plants">
        <title>Single-cell RNA sequencing provides a high-resolution roadmap for understanding the multicellular compartmentation of specialized metabolism.</title>
        <authorList>
            <person name="Sun S."/>
            <person name="Shen X."/>
            <person name="Li Y."/>
            <person name="Li Y."/>
            <person name="Wang S."/>
            <person name="Li R."/>
            <person name="Zhang H."/>
            <person name="Shen G."/>
            <person name="Guo B."/>
            <person name="Wei J."/>
            <person name="Xu J."/>
            <person name="St-Pierre B."/>
            <person name="Chen S."/>
            <person name="Sun C."/>
        </authorList>
    </citation>
    <scope>NUCLEOTIDE SEQUENCE [LARGE SCALE GENOMIC DNA]</scope>
</reference>
<evidence type="ECO:0000313" key="1">
    <source>
        <dbReference type="EMBL" id="KAI5669610.1"/>
    </source>
</evidence>
<organism evidence="1 2">
    <name type="scientific">Catharanthus roseus</name>
    <name type="common">Madagascar periwinkle</name>
    <name type="synonym">Vinca rosea</name>
    <dbReference type="NCBI Taxonomy" id="4058"/>
    <lineage>
        <taxon>Eukaryota</taxon>
        <taxon>Viridiplantae</taxon>
        <taxon>Streptophyta</taxon>
        <taxon>Embryophyta</taxon>
        <taxon>Tracheophyta</taxon>
        <taxon>Spermatophyta</taxon>
        <taxon>Magnoliopsida</taxon>
        <taxon>eudicotyledons</taxon>
        <taxon>Gunneridae</taxon>
        <taxon>Pentapetalae</taxon>
        <taxon>asterids</taxon>
        <taxon>lamiids</taxon>
        <taxon>Gentianales</taxon>
        <taxon>Apocynaceae</taxon>
        <taxon>Rauvolfioideae</taxon>
        <taxon>Vinceae</taxon>
        <taxon>Catharanthinae</taxon>
        <taxon>Catharanthus</taxon>
    </lineage>
</organism>